<accession>A0ACB9L4K1</accession>
<sequence length="366" mass="41682">MEPILKDLHAKYGPIITVYFGRRPAIFVASHELAHCALVQNGATFADRPPPLLSSRVMSNNQKNINTSYYGPTWRLFRRNLTAEMLHPLRGYGPSPSHEYAMFSVPVLMCFGDRLDEKAIKQVEDCHRPLLLNVNRFDVLGICPRLGKENHEMDDKPHERSVAYVDSLLNLELLNEQEIIALCSEFLNAATDTTSTALQWIMANVVKYPGIQQKLYQEIRGVVEAAEEKVDEDHLQSMPYLKAVVLERLRRHPPGHFVLPHAVTEDFELWEDPMEFRPERFLSNGGGGGTGEGFDVTGSREIRMIPFGAGRRMCPAHGLALLHLDYFLANLIWRFHWKAVDEVDLTEKLEFTVVMKNPPRALISPR</sequence>
<name>A0ACB9L4K1_9MYRT</name>
<evidence type="ECO:0000313" key="1">
    <source>
        <dbReference type="EMBL" id="KAI4304587.1"/>
    </source>
</evidence>
<comment type="caution">
    <text evidence="1">The sequence shown here is derived from an EMBL/GenBank/DDBJ whole genome shotgun (WGS) entry which is preliminary data.</text>
</comment>
<reference evidence="2" key="1">
    <citation type="journal article" date="2023" name="Front. Plant Sci.">
        <title>Chromosomal-level genome assembly of Melastoma candidum provides insights into trichome evolution.</title>
        <authorList>
            <person name="Zhong Y."/>
            <person name="Wu W."/>
            <person name="Sun C."/>
            <person name="Zou P."/>
            <person name="Liu Y."/>
            <person name="Dai S."/>
            <person name="Zhou R."/>
        </authorList>
    </citation>
    <scope>NUCLEOTIDE SEQUENCE [LARGE SCALE GENOMIC DNA]</scope>
</reference>
<gene>
    <name evidence="1" type="ORF">MLD38_040074</name>
</gene>
<keyword evidence="2" id="KW-1185">Reference proteome</keyword>
<evidence type="ECO:0000313" key="2">
    <source>
        <dbReference type="Proteomes" id="UP001057402"/>
    </source>
</evidence>
<proteinExistence type="predicted"/>
<organism evidence="1 2">
    <name type="scientific">Melastoma candidum</name>
    <dbReference type="NCBI Taxonomy" id="119954"/>
    <lineage>
        <taxon>Eukaryota</taxon>
        <taxon>Viridiplantae</taxon>
        <taxon>Streptophyta</taxon>
        <taxon>Embryophyta</taxon>
        <taxon>Tracheophyta</taxon>
        <taxon>Spermatophyta</taxon>
        <taxon>Magnoliopsida</taxon>
        <taxon>eudicotyledons</taxon>
        <taxon>Gunneridae</taxon>
        <taxon>Pentapetalae</taxon>
        <taxon>rosids</taxon>
        <taxon>malvids</taxon>
        <taxon>Myrtales</taxon>
        <taxon>Melastomataceae</taxon>
        <taxon>Melastomatoideae</taxon>
        <taxon>Melastomateae</taxon>
        <taxon>Melastoma</taxon>
    </lineage>
</organism>
<dbReference type="Proteomes" id="UP001057402">
    <property type="component" value="Chromosome 12"/>
</dbReference>
<protein>
    <submittedName>
        <fullName evidence="1">Uncharacterized protein</fullName>
    </submittedName>
</protein>
<dbReference type="EMBL" id="CM042891">
    <property type="protein sequence ID" value="KAI4304587.1"/>
    <property type="molecule type" value="Genomic_DNA"/>
</dbReference>